<dbReference type="CDD" id="cd01347">
    <property type="entry name" value="ligand_gated_channel"/>
    <property type="match status" value="1"/>
</dbReference>
<evidence type="ECO:0000256" key="10">
    <source>
        <dbReference type="ARBA" id="ARBA00023136"/>
    </source>
</evidence>
<reference evidence="17 18" key="1">
    <citation type="journal article" date="2016" name="Int. J. Syst. Evol. Microbiol.">
        <title>Lysobacter erysipheiresistens sp. nov., an antagonist of powdery mildew, isolated from tobacco-cultivated soil.</title>
        <authorList>
            <person name="Xie B."/>
            <person name="Li T."/>
            <person name="Lin X."/>
            <person name="Wang C.J."/>
            <person name="Chen Y.J."/>
            <person name="Liu W.J."/>
            <person name="Zhao Z.W."/>
        </authorList>
    </citation>
    <scope>NUCLEOTIDE SEQUENCE [LARGE SCALE GENOMIC DNA]</scope>
    <source>
        <strain evidence="17 18">RS-LYSO-3</strain>
    </source>
</reference>
<dbReference type="SUPFAM" id="SSF56935">
    <property type="entry name" value="Porins"/>
    <property type="match status" value="1"/>
</dbReference>
<evidence type="ECO:0000256" key="9">
    <source>
        <dbReference type="ARBA" id="ARBA00023077"/>
    </source>
</evidence>
<evidence type="ECO:0000259" key="16">
    <source>
        <dbReference type="Pfam" id="PF07715"/>
    </source>
</evidence>
<dbReference type="Proteomes" id="UP001355056">
    <property type="component" value="Unassembled WGS sequence"/>
</dbReference>
<dbReference type="InterPro" id="IPR012910">
    <property type="entry name" value="Plug_dom"/>
</dbReference>
<dbReference type="PANTHER" id="PTHR32552:SF68">
    <property type="entry name" value="FERRICHROME OUTER MEMBRANE TRANSPORTER_PHAGE RECEPTOR"/>
    <property type="match status" value="1"/>
</dbReference>
<dbReference type="InterPro" id="IPR037066">
    <property type="entry name" value="Plug_dom_sf"/>
</dbReference>
<keyword evidence="17" id="KW-0675">Receptor</keyword>
<keyword evidence="9 13" id="KW-0798">TonB box</keyword>
<keyword evidence="7" id="KW-0408">Iron</keyword>
<feature type="signal peptide" evidence="14">
    <location>
        <begin position="1"/>
        <end position="22"/>
    </location>
</feature>
<proteinExistence type="inferred from homology"/>
<evidence type="ECO:0000256" key="2">
    <source>
        <dbReference type="ARBA" id="ARBA00022448"/>
    </source>
</evidence>
<dbReference type="Gene3D" id="2.170.130.10">
    <property type="entry name" value="TonB-dependent receptor, plug domain"/>
    <property type="match status" value="1"/>
</dbReference>
<dbReference type="EMBL" id="JAXGFP010000001">
    <property type="protein sequence ID" value="MEG3182771.1"/>
    <property type="molecule type" value="Genomic_DNA"/>
</dbReference>
<evidence type="ECO:0000256" key="8">
    <source>
        <dbReference type="ARBA" id="ARBA00023065"/>
    </source>
</evidence>
<gene>
    <name evidence="17" type="ORF">SNE34_01915</name>
</gene>
<keyword evidence="8" id="KW-0406">Ion transport</keyword>
<keyword evidence="10 12" id="KW-0472">Membrane</keyword>
<evidence type="ECO:0000259" key="15">
    <source>
        <dbReference type="Pfam" id="PF00593"/>
    </source>
</evidence>
<dbReference type="Gene3D" id="2.40.170.20">
    <property type="entry name" value="TonB-dependent receptor, beta-barrel domain"/>
    <property type="match status" value="1"/>
</dbReference>
<keyword evidence="18" id="KW-1185">Reference proteome</keyword>
<evidence type="ECO:0000256" key="7">
    <source>
        <dbReference type="ARBA" id="ARBA00023004"/>
    </source>
</evidence>
<evidence type="ECO:0000256" key="11">
    <source>
        <dbReference type="ARBA" id="ARBA00023237"/>
    </source>
</evidence>
<protein>
    <submittedName>
        <fullName evidence="17">TonB-dependent receptor</fullName>
    </submittedName>
</protein>
<sequence>MRPSLLALAVAIVAPIPGMAQAPDTATALDPVVVTATRSPDDALLVPAAIDVIDADEIGRAQPKIDLSESLHRVPGVVARDRQNYAQDLQISIRGFGARATFGVRGVRLYTDGIPATMPDGQGQVSHFPLESAGRIEVLRGPFSALYGNASGGVISLFTAAAPDAPLLRAGVVAGDDGLWKSSLSFHTPWGRREPGARESGQPADGDFLLDLVDIESDGYREHSAATRRSGQALLRGTLASDGRYTLLLNSLDLQAQDPQGLTAEQLRGDRRAASDGALAFDIDKSVRQHQLGARIEQPLSDDHALSVTAHGGNRQTAQILSVPVVVQRENALHNGGVIDLDRDYFGIDGRWRWTTQLWDRPFALTTGVEYAVADEHRLGFENFIGERLGVVGALRRDERNRVTGRDVYVQADWEPAERWHVNVGARRSQVRFRSRDRFITDINPDDSGQLEYSRTSPVAGVLFRATDWLSVYANAGGGFETPTFSELAYRSDGLGGLNDALRPARSRNHELGLRARRERLQYSAALFQSRTEDELVVVANDGGRSIYDNAGASRRRGLELAAAGALSPHWHLAGSYTFLDARYLSDFAVCAQPPCADKDRLIEAGRHIPGLSRHFAWTELRWSPTAGTDILLDGRFVDRVYVDDGNTEAAPAYMRFDLAAERRFDAGGLEWRGFVRINNLFDRDIIGSVIVNSGGGRYYEPAPGRNWLIGVSASHSFD</sequence>
<keyword evidence="2 12" id="KW-0813">Transport</keyword>
<evidence type="ECO:0000256" key="3">
    <source>
        <dbReference type="ARBA" id="ARBA00022452"/>
    </source>
</evidence>
<keyword evidence="11 12" id="KW-0998">Cell outer membrane</keyword>
<comment type="similarity">
    <text evidence="12 13">Belongs to the TonB-dependent receptor family.</text>
</comment>
<dbReference type="RefSeq" id="WP_332614190.1">
    <property type="nucleotide sequence ID" value="NZ_JAXGFP010000001.1"/>
</dbReference>
<evidence type="ECO:0000256" key="5">
    <source>
        <dbReference type="ARBA" id="ARBA00022692"/>
    </source>
</evidence>
<evidence type="ECO:0000256" key="12">
    <source>
        <dbReference type="PROSITE-ProRule" id="PRU01360"/>
    </source>
</evidence>
<organism evidence="17 18">
    <name type="scientific">Novilysobacter erysipheiresistens</name>
    <dbReference type="NCBI Taxonomy" id="1749332"/>
    <lineage>
        <taxon>Bacteria</taxon>
        <taxon>Pseudomonadati</taxon>
        <taxon>Pseudomonadota</taxon>
        <taxon>Gammaproteobacteria</taxon>
        <taxon>Lysobacterales</taxon>
        <taxon>Lysobacteraceae</taxon>
        <taxon>Novilysobacter</taxon>
    </lineage>
</organism>
<dbReference type="InterPro" id="IPR039426">
    <property type="entry name" value="TonB-dep_rcpt-like"/>
</dbReference>
<evidence type="ECO:0000256" key="1">
    <source>
        <dbReference type="ARBA" id="ARBA00004571"/>
    </source>
</evidence>
<dbReference type="InterPro" id="IPR000531">
    <property type="entry name" value="Beta-barrel_TonB"/>
</dbReference>
<feature type="domain" description="TonB-dependent receptor plug" evidence="16">
    <location>
        <begin position="46"/>
        <end position="154"/>
    </location>
</feature>
<evidence type="ECO:0000256" key="14">
    <source>
        <dbReference type="SAM" id="SignalP"/>
    </source>
</evidence>
<keyword evidence="6 14" id="KW-0732">Signal</keyword>
<comment type="subcellular location">
    <subcellularLocation>
        <location evidence="1 12">Cell outer membrane</location>
        <topology evidence="1 12">Multi-pass membrane protein</topology>
    </subcellularLocation>
</comment>
<feature type="chain" id="PRO_5047338629" evidence="14">
    <location>
        <begin position="23"/>
        <end position="719"/>
    </location>
</feature>
<name>A0ABU7YV21_9GAMM</name>
<dbReference type="InterPro" id="IPR036942">
    <property type="entry name" value="Beta-barrel_TonB_sf"/>
</dbReference>
<dbReference type="PROSITE" id="PS52016">
    <property type="entry name" value="TONB_DEPENDENT_REC_3"/>
    <property type="match status" value="1"/>
</dbReference>
<evidence type="ECO:0000313" key="17">
    <source>
        <dbReference type="EMBL" id="MEG3182771.1"/>
    </source>
</evidence>
<keyword evidence="5 12" id="KW-0812">Transmembrane</keyword>
<evidence type="ECO:0000256" key="13">
    <source>
        <dbReference type="RuleBase" id="RU003357"/>
    </source>
</evidence>
<comment type="caution">
    <text evidence="17">The sequence shown here is derived from an EMBL/GenBank/DDBJ whole genome shotgun (WGS) entry which is preliminary data.</text>
</comment>
<dbReference type="Pfam" id="PF00593">
    <property type="entry name" value="TonB_dep_Rec_b-barrel"/>
    <property type="match status" value="1"/>
</dbReference>
<dbReference type="Pfam" id="PF07715">
    <property type="entry name" value="Plug"/>
    <property type="match status" value="1"/>
</dbReference>
<keyword evidence="4" id="KW-0410">Iron transport</keyword>
<feature type="domain" description="TonB-dependent receptor-like beta-barrel" evidence="15">
    <location>
        <begin position="238"/>
        <end position="681"/>
    </location>
</feature>
<evidence type="ECO:0000313" key="18">
    <source>
        <dbReference type="Proteomes" id="UP001355056"/>
    </source>
</evidence>
<dbReference type="PANTHER" id="PTHR32552">
    <property type="entry name" value="FERRICHROME IRON RECEPTOR-RELATED"/>
    <property type="match status" value="1"/>
</dbReference>
<keyword evidence="3 12" id="KW-1134">Transmembrane beta strand</keyword>
<evidence type="ECO:0000256" key="6">
    <source>
        <dbReference type="ARBA" id="ARBA00022729"/>
    </source>
</evidence>
<evidence type="ECO:0000256" key="4">
    <source>
        <dbReference type="ARBA" id="ARBA00022496"/>
    </source>
</evidence>
<accession>A0ABU7YV21</accession>